<dbReference type="PANTHER" id="PTHR23155:SF1152">
    <property type="entry name" value="AAA+ ATPASE DOMAIN-CONTAINING PROTEIN"/>
    <property type="match status" value="1"/>
</dbReference>
<protein>
    <recommendedName>
        <fullName evidence="16">NB-ARC domain-containing protein</fullName>
    </recommendedName>
</protein>
<evidence type="ECO:0000256" key="9">
    <source>
        <dbReference type="ARBA" id="ARBA00022821"/>
    </source>
</evidence>
<dbReference type="InterPro" id="IPR055414">
    <property type="entry name" value="LRR_R13L4/SHOC2-like"/>
</dbReference>
<proteinExistence type="inferred from homology"/>
<comment type="similarity">
    <text evidence="3">Belongs to the disease resistance NB-LRR family.</text>
</comment>
<keyword evidence="5" id="KW-0433">Leucine-rich repeat</keyword>
<evidence type="ECO:0000256" key="6">
    <source>
        <dbReference type="ARBA" id="ARBA00022667"/>
    </source>
</evidence>
<comment type="caution">
    <text evidence="14">The sequence shown here is derived from an EMBL/GenBank/DDBJ whole genome shotgun (WGS) entry which is preliminary data.</text>
</comment>
<keyword evidence="4" id="KW-0963">Cytoplasm</keyword>
<evidence type="ECO:0000256" key="8">
    <source>
        <dbReference type="ARBA" id="ARBA00022741"/>
    </source>
</evidence>
<feature type="domain" description="Disease resistance R13L4/SHOC-2-like LRR" evidence="13">
    <location>
        <begin position="791"/>
        <end position="995"/>
    </location>
</feature>
<dbReference type="GO" id="GO:0005524">
    <property type="term" value="F:ATP binding"/>
    <property type="evidence" value="ECO:0007669"/>
    <property type="project" value="UniProtKB-KW"/>
</dbReference>
<dbReference type="Gene3D" id="1.10.8.430">
    <property type="entry name" value="Helical domain of apoptotic protease-activating factors"/>
    <property type="match status" value="1"/>
</dbReference>
<keyword evidence="8" id="KW-0547">Nucleotide-binding</keyword>
<dbReference type="InterPro" id="IPR002182">
    <property type="entry name" value="NB-ARC"/>
</dbReference>
<dbReference type="PANTHER" id="PTHR23155">
    <property type="entry name" value="DISEASE RESISTANCE PROTEIN RP"/>
    <property type="match status" value="1"/>
</dbReference>
<keyword evidence="9" id="KW-0611">Plant defense</keyword>
<name>A0AAD4PAK5_PERFH</name>
<keyword evidence="15" id="KW-1185">Reference proteome</keyword>
<evidence type="ECO:0000259" key="12">
    <source>
        <dbReference type="Pfam" id="PF23559"/>
    </source>
</evidence>
<dbReference type="PRINTS" id="PR00364">
    <property type="entry name" value="DISEASERSIST"/>
</dbReference>
<dbReference type="Proteomes" id="UP001190926">
    <property type="component" value="Unassembled WGS sequence"/>
</dbReference>
<comment type="function">
    <text evidence="1">Confers resistance to late blight (Phytophthora infestans) races carrying the avirulence gene Avr1. Resistance proteins guard the plant against pathogens that contain an appropriate avirulence protein via an indirect interaction with this avirulence protein. That triggers a defense system including the hypersensitive response, which restricts the pathogen growth.</text>
</comment>
<dbReference type="InterPro" id="IPR044974">
    <property type="entry name" value="Disease_R_plants"/>
</dbReference>
<gene>
    <name evidence="14" type="ORF">C2S53_014379</name>
</gene>
<evidence type="ECO:0000256" key="1">
    <source>
        <dbReference type="ARBA" id="ARBA00002074"/>
    </source>
</evidence>
<evidence type="ECO:0000256" key="2">
    <source>
        <dbReference type="ARBA" id="ARBA00004496"/>
    </source>
</evidence>
<evidence type="ECO:0000313" key="15">
    <source>
        <dbReference type="Proteomes" id="UP001190926"/>
    </source>
</evidence>
<evidence type="ECO:0000259" key="11">
    <source>
        <dbReference type="Pfam" id="PF00931"/>
    </source>
</evidence>
<dbReference type="SUPFAM" id="SSF52540">
    <property type="entry name" value="P-loop containing nucleoside triphosphate hydrolases"/>
    <property type="match status" value="2"/>
</dbReference>
<keyword evidence="10" id="KW-0067">ATP-binding</keyword>
<dbReference type="Pfam" id="PF23598">
    <property type="entry name" value="LRR_14"/>
    <property type="match status" value="1"/>
</dbReference>
<comment type="subcellular location">
    <subcellularLocation>
        <location evidence="2">Cytoplasm</location>
    </subcellularLocation>
</comment>
<feature type="domain" description="NB-ARC" evidence="11">
    <location>
        <begin position="439"/>
        <end position="585"/>
    </location>
</feature>
<dbReference type="InterPro" id="IPR036388">
    <property type="entry name" value="WH-like_DNA-bd_sf"/>
</dbReference>
<dbReference type="Pfam" id="PF00931">
    <property type="entry name" value="NB-ARC"/>
    <property type="match status" value="2"/>
</dbReference>
<evidence type="ECO:0000256" key="10">
    <source>
        <dbReference type="ARBA" id="ARBA00022840"/>
    </source>
</evidence>
<keyword evidence="6" id="KW-0381">Hypersensitive response</keyword>
<dbReference type="Gene3D" id="1.20.5.4130">
    <property type="match status" value="1"/>
</dbReference>
<dbReference type="GO" id="GO:0098542">
    <property type="term" value="P:defense response to other organism"/>
    <property type="evidence" value="ECO:0007669"/>
    <property type="project" value="TreeGrafter"/>
</dbReference>
<dbReference type="EMBL" id="SDAM02000063">
    <property type="protein sequence ID" value="KAH6832868.1"/>
    <property type="molecule type" value="Genomic_DNA"/>
</dbReference>
<keyword evidence="7" id="KW-0677">Repeat</keyword>
<dbReference type="FunFam" id="1.10.10.10:FF:000322">
    <property type="entry name" value="Probable disease resistance protein At1g63360"/>
    <property type="match status" value="1"/>
</dbReference>
<dbReference type="InterPro" id="IPR027417">
    <property type="entry name" value="P-loop_NTPase"/>
</dbReference>
<dbReference type="Gene3D" id="3.40.50.300">
    <property type="entry name" value="P-loop containing nucleotide triphosphate hydrolases"/>
    <property type="match status" value="2"/>
</dbReference>
<dbReference type="InterPro" id="IPR042197">
    <property type="entry name" value="Apaf_helical"/>
</dbReference>
<dbReference type="SUPFAM" id="SSF52058">
    <property type="entry name" value="L domain-like"/>
    <property type="match status" value="1"/>
</dbReference>
<organism evidence="14 15">
    <name type="scientific">Perilla frutescens var. hirtella</name>
    <name type="common">Perilla citriodora</name>
    <name type="synonym">Perilla setoyensis</name>
    <dbReference type="NCBI Taxonomy" id="608512"/>
    <lineage>
        <taxon>Eukaryota</taxon>
        <taxon>Viridiplantae</taxon>
        <taxon>Streptophyta</taxon>
        <taxon>Embryophyta</taxon>
        <taxon>Tracheophyta</taxon>
        <taxon>Spermatophyta</taxon>
        <taxon>Magnoliopsida</taxon>
        <taxon>eudicotyledons</taxon>
        <taxon>Gunneridae</taxon>
        <taxon>Pentapetalae</taxon>
        <taxon>asterids</taxon>
        <taxon>lamiids</taxon>
        <taxon>Lamiales</taxon>
        <taxon>Lamiaceae</taxon>
        <taxon>Nepetoideae</taxon>
        <taxon>Elsholtzieae</taxon>
        <taxon>Perilla</taxon>
    </lineage>
</organism>
<dbReference type="AlphaFoldDB" id="A0AAD4PAK5"/>
<reference evidence="14 15" key="1">
    <citation type="journal article" date="2021" name="Nat. Commun.">
        <title>Incipient diploidization of the medicinal plant Perilla within 10,000 years.</title>
        <authorList>
            <person name="Zhang Y."/>
            <person name="Shen Q."/>
            <person name="Leng L."/>
            <person name="Zhang D."/>
            <person name="Chen S."/>
            <person name="Shi Y."/>
            <person name="Ning Z."/>
            <person name="Chen S."/>
        </authorList>
    </citation>
    <scope>NUCLEOTIDE SEQUENCE [LARGE SCALE GENOMIC DNA]</scope>
    <source>
        <strain evidence="15">cv. PC099</strain>
    </source>
</reference>
<evidence type="ECO:0000256" key="4">
    <source>
        <dbReference type="ARBA" id="ARBA00022490"/>
    </source>
</evidence>
<dbReference type="Pfam" id="PF23559">
    <property type="entry name" value="WHD_DRP"/>
    <property type="match status" value="1"/>
</dbReference>
<dbReference type="GO" id="GO:0043531">
    <property type="term" value="F:ADP binding"/>
    <property type="evidence" value="ECO:0007669"/>
    <property type="project" value="InterPro"/>
</dbReference>
<feature type="domain" description="Disease resistance protein winged helix" evidence="12">
    <location>
        <begin position="668"/>
        <end position="735"/>
    </location>
</feature>
<feature type="domain" description="NB-ARC" evidence="11">
    <location>
        <begin position="158"/>
        <end position="294"/>
    </location>
</feature>
<evidence type="ECO:0000256" key="5">
    <source>
        <dbReference type="ARBA" id="ARBA00022614"/>
    </source>
</evidence>
<evidence type="ECO:0000259" key="13">
    <source>
        <dbReference type="Pfam" id="PF23598"/>
    </source>
</evidence>
<dbReference type="InterPro" id="IPR032675">
    <property type="entry name" value="LRR_dom_sf"/>
</dbReference>
<accession>A0AAD4PAK5</accession>
<evidence type="ECO:0008006" key="16">
    <source>
        <dbReference type="Google" id="ProtNLM"/>
    </source>
</evidence>
<dbReference type="InterPro" id="IPR058922">
    <property type="entry name" value="WHD_DRP"/>
</dbReference>
<dbReference type="Gene3D" id="1.10.10.10">
    <property type="entry name" value="Winged helix-like DNA-binding domain superfamily/Winged helix DNA-binding domain"/>
    <property type="match status" value="1"/>
</dbReference>
<evidence type="ECO:0000256" key="3">
    <source>
        <dbReference type="ARBA" id="ARBA00008894"/>
    </source>
</evidence>
<evidence type="ECO:0000313" key="14">
    <source>
        <dbReference type="EMBL" id="KAH6832868.1"/>
    </source>
</evidence>
<evidence type="ECO:0000256" key="7">
    <source>
        <dbReference type="ARBA" id="ARBA00022737"/>
    </source>
</evidence>
<sequence length="1159" mass="133154">MAYGSVISLKQTIQRLVDSSRFSLDSSTRENLGSAYEKAAYLQGVLKRLDDCGGRGGKSLDSLDGQIREAVQELEDFIEFSQCSDLSLDSEQVMRQEISRFAETAEKLGEDYTAELDNLWLEEEDVDDDDDDDDGVEMVGYTDEIIHMIYRVGQPVRPDDWGIMSIVGIKGSGRSYTARRVFEDVGNERGECFDLGVWVTVGANYRCEDILLRILNKVLKITDGGGGNGAPTWFQGDEDTARRCLLSKLSGRRYMLVLDDVWDTQIWDYLFDALPTESNGSLVLLTTSLRDVALHPKPFHVYNMYDEVSNSIDDVFWNAFRAVLFRWGPFPPELEEAGRKIIRNCRGLRIVMSKVLLFLWSADRTPEAWNLIADDEHHPLFHVDDEQSERTRIKEDLINLTFESVPKSEILYNIVNNNGTTADIEFTKKLLFPKRFFPKMEVISFVGMAGIGKTTLVQKISEYGEYLFHFDHYVWITLGPKYQSQDILKDILAQIDPNKMKIKRDDHDLSRELSNKRFFLVLDDVWDEAPLRFLANLFPNIKGRAMVTTRMANVAHSEKIDLVCEMHLLNKKESWDLLCRKVFGKGLCPLRLEKSGKKIAENCDGLPLTIVKVANLLSNDLSPQYWNDVAKKNLDFKNVLKRLSNKQLPSYKRLPHYLKLCFLYMGAFPENYEVSTSKLVNLWIADGFLEPDLSQRVEDYVAQCLSELTDRSLLMVCQEGTSHGVYKTTRLHSIFWHLSNSEAEKNDFFHVFNSTQTQGIKKQRRFCIHNCILFSFEGIHDSMRDSILTARSLLCSGPYHQYPPPTSVCFKFRLLRVLDTLAIRFYEFPIEVVGLIQLRYLAITCNGKIPAFVSKLLNLQFLIVSHHLRIKSFGDCWYLPMEIWDMKELRHLQVSGSILPTPTCGDILPNLKTLLDVSPLSCSEEVLRGIPNLNKLGIQMELAPDDDSAHYIHYMTHLSNLSKLESLKCVVLNPEIVFEDVGRLVTPPALLSVFSTNLEKLSLSGLGYPWACMNSIIHKLKNLKVLKLRCYAFKGHTWHMCDYCTFEKLEYILIEDMDLVCWETTICSFGKLRHLSIKHCYNLEQLPAALMINHSIEVVDCNPYAMDWAKQVLRRKGAQILPTEEKNNIHIECSWDYVSQTHFQRNTPREMMKSLFNIP</sequence>
<dbReference type="Gene3D" id="3.80.10.10">
    <property type="entry name" value="Ribonuclease Inhibitor"/>
    <property type="match status" value="1"/>
</dbReference>